<evidence type="ECO:0000256" key="1">
    <source>
        <dbReference type="ARBA" id="ARBA00008348"/>
    </source>
</evidence>
<dbReference type="InterPro" id="IPR020094">
    <property type="entry name" value="TruA/RsuA/RluB/E/F_N"/>
</dbReference>
<dbReference type="InterPro" id="IPR042092">
    <property type="entry name" value="PsdUridine_s_RsuA/RluB/E/F_cat"/>
</dbReference>
<dbReference type="InterPro" id="IPR018496">
    <property type="entry name" value="PsdUridine_synth_RsuA/RluB_CS"/>
</dbReference>
<accession>T1ABB7</accession>
<dbReference type="SUPFAM" id="SSF55120">
    <property type="entry name" value="Pseudouridine synthase"/>
    <property type="match status" value="1"/>
</dbReference>
<dbReference type="PANTHER" id="PTHR47683:SF3">
    <property type="entry name" value="RIBOSOMAL LARGE SUBUNIT PSEUDOURIDINE SYNTHASE B"/>
    <property type="match status" value="1"/>
</dbReference>
<keyword evidence="2" id="KW-0694">RNA-binding</keyword>
<name>T1ABB7_9ZZZZ</name>
<dbReference type="GO" id="GO:0001522">
    <property type="term" value="P:pseudouridine synthesis"/>
    <property type="evidence" value="ECO:0007669"/>
    <property type="project" value="InterPro"/>
</dbReference>
<dbReference type="InterPro" id="IPR050343">
    <property type="entry name" value="RsuA_PseudoU_synthase"/>
</dbReference>
<comment type="similarity">
    <text evidence="1">Belongs to the pseudouridine synthase RsuA family.</text>
</comment>
<feature type="domain" description="Pseudouridine synthase RsuA/RluA-like" evidence="4">
    <location>
        <begin position="25"/>
        <end position="160"/>
    </location>
</feature>
<dbReference type="GO" id="GO:0009982">
    <property type="term" value="F:pseudouridine synthase activity"/>
    <property type="evidence" value="ECO:0007669"/>
    <property type="project" value="InterPro"/>
</dbReference>
<dbReference type="PROSITE" id="PS01149">
    <property type="entry name" value="PSI_RSU"/>
    <property type="match status" value="1"/>
</dbReference>
<dbReference type="Gene3D" id="3.30.70.1560">
    <property type="entry name" value="Alpha-L RNA-binding motif"/>
    <property type="match status" value="1"/>
</dbReference>
<dbReference type="GO" id="GO:0006364">
    <property type="term" value="P:rRNA processing"/>
    <property type="evidence" value="ECO:0007669"/>
    <property type="project" value="UniProtKB-ARBA"/>
</dbReference>
<reference evidence="5" key="2">
    <citation type="journal article" date="2014" name="ISME J.">
        <title>Microbial stratification in low pH oxic and suboxic macroscopic growths along an acid mine drainage.</title>
        <authorList>
            <person name="Mendez-Garcia C."/>
            <person name="Mesa V."/>
            <person name="Sprenger R.R."/>
            <person name="Richter M."/>
            <person name="Diez M.S."/>
            <person name="Solano J."/>
            <person name="Bargiela R."/>
            <person name="Golyshina O.V."/>
            <person name="Manteca A."/>
            <person name="Ramos J.L."/>
            <person name="Gallego J.R."/>
            <person name="Llorente I."/>
            <person name="Martins Dos Santos V.A."/>
            <person name="Jensen O.N."/>
            <person name="Pelaez A.I."/>
            <person name="Sanchez J."/>
            <person name="Ferrer M."/>
        </authorList>
    </citation>
    <scope>NUCLEOTIDE SEQUENCE</scope>
</reference>
<evidence type="ECO:0000259" key="4">
    <source>
        <dbReference type="Pfam" id="PF00849"/>
    </source>
</evidence>
<dbReference type="InterPro" id="IPR020103">
    <property type="entry name" value="PsdUridine_synth_cat_dom_sf"/>
</dbReference>
<proteinExistence type="inferred from homology"/>
<dbReference type="Pfam" id="PF00849">
    <property type="entry name" value="PseudoU_synth_2"/>
    <property type="match status" value="1"/>
</dbReference>
<evidence type="ECO:0000256" key="2">
    <source>
        <dbReference type="ARBA" id="ARBA00022884"/>
    </source>
</evidence>
<sequence>EADIRLDGRKLHLGSLTGAERAEALLYYKPIGEVTTRRDPQGRPTVFDRLPGPRHGRWVVVGRLDVNTAGLLLFTTDGTVAHGLMHPSRQIEREYLVRLQGCPDAMALDRLRRGVMLEDGPAAFDRIVEQSVPRAVPSRNAAYRVVLREGRNREVRRLWAAAGYEVSRLLRVRYGPIRLPEGLRPGQWRYLDAQSMAALAAAADGIER</sequence>
<dbReference type="NCBIfam" id="TIGR00093">
    <property type="entry name" value="pseudouridine synthase"/>
    <property type="match status" value="1"/>
</dbReference>
<keyword evidence="3" id="KW-0413">Isomerase</keyword>
<dbReference type="Gene3D" id="3.30.70.580">
    <property type="entry name" value="Pseudouridine synthase I, catalytic domain, N-terminal subdomain"/>
    <property type="match status" value="1"/>
</dbReference>
<organism evidence="5">
    <name type="scientific">mine drainage metagenome</name>
    <dbReference type="NCBI Taxonomy" id="410659"/>
    <lineage>
        <taxon>unclassified sequences</taxon>
        <taxon>metagenomes</taxon>
        <taxon>ecological metagenomes</taxon>
    </lineage>
</organism>
<dbReference type="EMBL" id="AUZX01007837">
    <property type="protein sequence ID" value="EQD58031.1"/>
    <property type="molecule type" value="Genomic_DNA"/>
</dbReference>
<gene>
    <name evidence="5" type="ORF">B1A_10992</name>
</gene>
<dbReference type="GO" id="GO:0003723">
    <property type="term" value="F:RNA binding"/>
    <property type="evidence" value="ECO:0007669"/>
    <property type="project" value="UniProtKB-KW"/>
</dbReference>
<dbReference type="InterPro" id="IPR000748">
    <property type="entry name" value="PsdUridine_synth_RsuA/RluB/E/F"/>
</dbReference>
<dbReference type="AlphaFoldDB" id="T1ABB7"/>
<evidence type="ECO:0000313" key="5">
    <source>
        <dbReference type="EMBL" id="EQD58031.1"/>
    </source>
</evidence>
<feature type="non-terminal residue" evidence="5">
    <location>
        <position position="1"/>
    </location>
</feature>
<reference evidence="5" key="1">
    <citation type="submission" date="2013-08" db="EMBL/GenBank/DDBJ databases">
        <authorList>
            <person name="Mendez C."/>
            <person name="Richter M."/>
            <person name="Ferrer M."/>
            <person name="Sanchez J."/>
        </authorList>
    </citation>
    <scope>NUCLEOTIDE SEQUENCE</scope>
</reference>
<protein>
    <submittedName>
        <fullName evidence="5">Ribosomal large subunit pseudouridine synthase B</fullName>
    </submittedName>
</protein>
<dbReference type="InterPro" id="IPR006145">
    <property type="entry name" value="PsdUridine_synth_RsuA/RluA"/>
</dbReference>
<evidence type="ECO:0000256" key="3">
    <source>
        <dbReference type="ARBA" id="ARBA00023235"/>
    </source>
</evidence>
<comment type="caution">
    <text evidence="5">The sequence shown here is derived from an EMBL/GenBank/DDBJ whole genome shotgun (WGS) entry which is preliminary data.</text>
</comment>
<dbReference type="PANTHER" id="PTHR47683">
    <property type="entry name" value="PSEUDOURIDINE SYNTHASE FAMILY PROTEIN-RELATED"/>
    <property type="match status" value="1"/>
</dbReference>